<accession>G7WH17</accession>
<dbReference type="Gene3D" id="1.20.1640.10">
    <property type="entry name" value="Multidrug efflux transporter AcrB transmembrane domain"/>
    <property type="match status" value="1"/>
</dbReference>
<name>G7WH17_DESOD</name>
<proteinExistence type="inferred from homology"/>
<evidence type="ECO:0000256" key="5">
    <source>
        <dbReference type="ARBA" id="ARBA00022989"/>
    </source>
</evidence>
<keyword evidence="3" id="KW-1003">Cell membrane</keyword>
<evidence type="ECO:0000256" key="7">
    <source>
        <dbReference type="SAM" id="Phobius"/>
    </source>
</evidence>
<comment type="subcellular location">
    <subcellularLocation>
        <location evidence="1">Cell membrane</location>
        <topology evidence="1">Multi-pass membrane protein</topology>
    </subcellularLocation>
</comment>
<dbReference type="HOGENOM" id="CLU_082351_0_0_9"/>
<evidence type="ECO:0000313" key="10">
    <source>
        <dbReference type="Proteomes" id="UP000006346"/>
    </source>
</evidence>
<evidence type="ECO:0000313" key="9">
    <source>
        <dbReference type="EMBL" id="AET69525.1"/>
    </source>
</evidence>
<dbReference type="InterPro" id="IPR050545">
    <property type="entry name" value="Mycobact_MmpL"/>
</dbReference>
<evidence type="ECO:0000256" key="1">
    <source>
        <dbReference type="ARBA" id="ARBA00004651"/>
    </source>
</evidence>
<dbReference type="SUPFAM" id="SSF82866">
    <property type="entry name" value="Multidrug efflux transporter AcrB transmembrane domain"/>
    <property type="match status" value="1"/>
</dbReference>
<protein>
    <submittedName>
        <fullName evidence="9">Putative RND superfamily drug exporter</fullName>
    </submittedName>
</protein>
<dbReference type="PATRIC" id="fig|768706.3.peg.4136"/>
<evidence type="ECO:0000256" key="6">
    <source>
        <dbReference type="ARBA" id="ARBA00023136"/>
    </source>
</evidence>
<feature type="transmembrane region" description="Helical" evidence="7">
    <location>
        <begin position="7"/>
        <end position="37"/>
    </location>
</feature>
<dbReference type="KEGG" id="dor:Desor_4083"/>
<keyword evidence="6 7" id="KW-0472">Membrane</keyword>
<feature type="transmembrane region" description="Helical" evidence="7">
    <location>
        <begin position="129"/>
        <end position="156"/>
    </location>
</feature>
<feature type="transmembrane region" description="Helical" evidence="7">
    <location>
        <begin position="57"/>
        <end position="82"/>
    </location>
</feature>
<sequence length="175" mass="19170">MKTTQIIVLIGIFTVLALIIKSFWIPLYIIGSLLLSFYTSITLTSLFAEKFLHSGELAWNVPFFGFVMIIALGVDYSIFLMMRFKEYRGSTPHEGIVKASANVGGVVLSAARILAGTFATLAPSGINTLIELAVCVCLGIIILSVILLPFVIPAFISIQDHFLQKVCLREWGGIQ</sequence>
<keyword evidence="5 7" id="KW-1133">Transmembrane helix</keyword>
<dbReference type="eggNOG" id="COG2409">
    <property type="taxonomic scope" value="Bacteria"/>
</dbReference>
<keyword evidence="10" id="KW-1185">Reference proteome</keyword>
<dbReference type="EMBL" id="CP003108">
    <property type="protein sequence ID" value="AET69525.1"/>
    <property type="molecule type" value="Genomic_DNA"/>
</dbReference>
<dbReference type="PANTHER" id="PTHR33406:SF6">
    <property type="entry name" value="MEMBRANE PROTEIN YDGH-RELATED"/>
    <property type="match status" value="1"/>
</dbReference>
<dbReference type="Pfam" id="PF03176">
    <property type="entry name" value="MMPL"/>
    <property type="match status" value="1"/>
</dbReference>
<dbReference type="GO" id="GO:0005886">
    <property type="term" value="C:plasma membrane"/>
    <property type="evidence" value="ECO:0007669"/>
    <property type="project" value="UniProtKB-SubCell"/>
</dbReference>
<reference evidence="10" key="1">
    <citation type="submission" date="2011-11" db="EMBL/GenBank/DDBJ databases">
        <title>Complete sequence of Desulfosporosinus orientis DSM 765.</title>
        <authorList>
            <person name="Lucas S."/>
            <person name="Han J."/>
            <person name="Lapidus A."/>
            <person name="Cheng J.-F."/>
            <person name="Goodwin L."/>
            <person name="Pitluck S."/>
            <person name="Peters L."/>
            <person name="Ovchinnikova G."/>
            <person name="Teshima H."/>
            <person name="Detter J.C."/>
            <person name="Han C."/>
            <person name="Tapia R."/>
            <person name="Land M."/>
            <person name="Hauser L."/>
            <person name="Kyrpides N."/>
            <person name="Ivanova N."/>
            <person name="Pagani I."/>
            <person name="Pester M."/>
            <person name="Spring S."/>
            <person name="Ollivier B."/>
            <person name="Rattei T."/>
            <person name="Klenk H.-P."/>
            <person name="Wagner M."/>
            <person name="Loy A."/>
            <person name="Woyke T."/>
        </authorList>
    </citation>
    <scope>NUCLEOTIDE SEQUENCE [LARGE SCALE GENOMIC DNA]</scope>
    <source>
        <strain evidence="10">ATCC 19365 / DSM 765 / NCIMB 8382 / VKM B-1628</strain>
    </source>
</reference>
<evidence type="ECO:0000256" key="2">
    <source>
        <dbReference type="ARBA" id="ARBA00010157"/>
    </source>
</evidence>
<feature type="transmembrane region" description="Helical" evidence="7">
    <location>
        <begin position="103"/>
        <end position="123"/>
    </location>
</feature>
<reference evidence="9 10" key="2">
    <citation type="journal article" date="2012" name="J. Bacteriol.">
        <title>Complete genome sequences of Desulfosporosinus orientis DSM765T, Desulfosporosinus youngiae DSM17734T, Desulfosporosinus meridiei DSM13257T, and Desulfosporosinus acidiphilus DSM22704T.</title>
        <authorList>
            <person name="Pester M."/>
            <person name="Brambilla E."/>
            <person name="Alazard D."/>
            <person name="Rattei T."/>
            <person name="Weinmaier T."/>
            <person name="Han J."/>
            <person name="Lucas S."/>
            <person name="Lapidus A."/>
            <person name="Cheng J.F."/>
            <person name="Goodwin L."/>
            <person name="Pitluck S."/>
            <person name="Peters L."/>
            <person name="Ovchinnikova G."/>
            <person name="Teshima H."/>
            <person name="Detter J.C."/>
            <person name="Han C.S."/>
            <person name="Tapia R."/>
            <person name="Land M.L."/>
            <person name="Hauser L."/>
            <person name="Kyrpides N.C."/>
            <person name="Ivanova N.N."/>
            <person name="Pagani I."/>
            <person name="Huntmann M."/>
            <person name="Wei C.L."/>
            <person name="Davenport K.W."/>
            <person name="Daligault H."/>
            <person name="Chain P.S."/>
            <person name="Chen A."/>
            <person name="Mavromatis K."/>
            <person name="Markowitz V."/>
            <person name="Szeto E."/>
            <person name="Mikhailova N."/>
            <person name="Pati A."/>
            <person name="Wagner M."/>
            <person name="Woyke T."/>
            <person name="Ollivier B."/>
            <person name="Klenk H.P."/>
            <person name="Spring S."/>
            <person name="Loy A."/>
        </authorList>
    </citation>
    <scope>NUCLEOTIDE SEQUENCE [LARGE SCALE GENOMIC DNA]</scope>
    <source>
        <strain evidence="10">ATCC 19365 / DSM 765 / NCIMB 8382 / VKM B-1628</strain>
    </source>
</reference>
<dbReference type="Proteomes" id="UP000006346">
    <property type="component" value="Chromosome"/>
</dbReference>
<dbReference type="PANTHER" id="PTHR33406">
    <property type="entry name" value="MEMBRANE PROTEIN MJ1562-RELATED"/>
    <property type="match status" value="1"/>
</dbReference>
<dbReference type="InterPro" id="IPR004869">
    <property type="entry name" value="MMPL_dom"/>
</dbReference>
<feature type="domain" description="Membrane transport protein MMPL" evidence="8">
    <location>
        <begin position="2"/>
        <end position="158"/>
    </location>
</feature>
<gene>
    <name evidence="9" type="ordered locus">Desor_4083</name>
</gene>
<evidence type="ECO:0000259" key="8">
    <source>
        <dbReference type="Pfam" id="PF03176"/>
    </source>
</evidence>
<dbReference type="AlphaFoldDB" id="G7WH17"/>
<dbReference type="STRING" id="768706.Desor_4083"/>
<evidence type="ECO:0000256" key="3">
    <source>
        <dbReference type="ARBA" id="ARBA00022475"/>
    </source>
</evidence>
<comment type="similarity">
    <text evidence="2">Belongs to the resistance-nodulation-cell division (RND) (TC 2.A.6) family. MmpL subfamily.</text>
</comment>
<evidence type="ECO:0000256" key="4">
    <source>
        <dbReference type="ARBA" id="ARBA00022692"/>
    </source>
</evidence>
<keyword evidence="4 7" id="KW-0812">Transmembrane</keyword>
<organism evidence="9 10">
    <name type="scientific">Desulfosporosinus orientis (strain ATCC 19365 / DSM 765 / NCIMB 8382 / VKM B-1628 / Singapore I)</name>
    <name type="common">Desulfotomaculum orientis</name>
    <dbReference type="NCBI Taxonomy" id="768706"/>
    <lineage>
        <taxon>Bacteria</taxon>
        <taxon>Bacillati</taxon>
        <taxon>Bacillota</taxon>
        <taxon>Clostridia</taxon>
        <taxon>Eubacteriales</taxon>
        <taxon>Desulfitobacteriaceae</taxon>
        <taxon>Desulfosporosinus</taxon>
    </lineage>
</organism>